<dbReference type="RefSeq" id="WP_058273353.1">
    <property type="nucleotide sequence ID" value="NZ_CYPS01000036.1"/>
</dbReference>
<feature type="transmembrane region" description="Helical" evidence="1">
    <location>
        <begin position="57"/>
        <end position="76"/>
    </location>
</feature>
<sequence length="79" mass="9231">MTQEFLTSVFGWMAVLNIAVLLFTTMMILLLQDWIAGIHGKMFQMERPAVKRAYFRYLANYKILTLIFCITPWLALKLA</sequence>
<dbReference type="AlphaFoldDB" id="A0A0P1E4D3"/>
<dbReference type="InterPro" id="IPR049220">
    <property type="entry name" value="DUF6868"/>
</dbReference>
<keyword evidence="1" id="KW-1133">Transmembrane helix</keyword>
<dbReference type="Proteomes" id="UP000050786">
    <property type="component" value="Unassembled WGS sequence"/>
</dbReference>
<organism evidence="3 4">
    <name type="scientific">Ruegeria atlantica</name>
    <dbReference type="NCBI Taxonomy" id="81569"/>
    <lineage>
        <taxon>Bacteria</taxon>
        <taxon>Pseudomonadati</taxon>
        <taxon>Pseudomonadota</taxon>
        <taxon>Alphaproteobacteria</taxon>
        <taxon>Rhodobacterales</taxon>
        <taxon>Roseobacteraceae</taxon>
        <taxon>Ruegeria</taxon>
    </lineage>
</organism>
<dbReference type="Pfam" id="PF21742">
    <property type="entry name" value="DUF6868"/>
    <property type="match status" value="1"/>
</dbReference>
<keyword evidence="1" id="KW-0472">Membrane</keyword>
<evidence type="ECO:0000259" key="2">
    <source>
        <dbReference type="Pfam" id="PF21742"/>
    </source>
</evidence>
<keyword evidence="4" id="KW-1185">Reference proteome</keyword>
<accession>A0A0P1E4D3</accession>
<evidence type="ECO:0000313" key="4">
    <source>
        <dbReference type="Proteomes" id="UP000050786"/>
    </source>
</evidence>
<keyword evidence="1" id="KW-0812">Transmembrane</keyword>
<gene>
    <name evidence="3" type="ORF">RUM4293_02219</name>
</gene>
<proteinExistence type="predicted"/>
<feature type="domain" description="DUF6868" evidence="2">
    <location>
        <begin position="1"/>
        <end position="78"/>
    </location>
</feature>
<name>A0A0P1E4D3_9RHOB</name>
<feature type="transmembrane region" description="Helical" evidence="1">
    <location>
        <begin position="12"/>
        <end position="36"/>
    </location>
</feature>
<reference evidence="4" key="1">
    <citation type="submission" date="2015-09" db="EMBL/GenBank/DDBJ databases">
        <authorList>
            <person name="Rodrigo-Torres L."/>
            <person name="Arahal D.R."/>
        </authorList>
    </citation>
    <scope>NUCLEOTIDE SEQUENCE [LARGE SCALE GENOMIC DNA]</scope>
    <source>
        <strain evidence="4">CECT 4293</strain>
    </source>
</reference>
<protein>
    <recommendedName>
        <fullName evidence="2">DUF6868 domain-containing protein</fullName>
    </recommendedName>
</protein>
<evidence type="ECO:0000256" key="1">
    <source>
        <dbReference type="SAM" id="Phobius"/>
    </source>
</evidence>
<evidence type="ECO:0000313" key="3">
    <source>
        <dbReference type="EMBL" id="CUH43326.1"/>
    </source>
</evidence>
<dbReference type="EMBL" id="CYPS01000036">
    <property type="protein sequence ID" value="CUH43326.1"/>
    <property type="molecule type" value="Genomic_DNA"/>
</dbReference>